<proteinExistence type="inferred from homology"/>
<dbReference type="EC" id="3.6.1.7" evidence="2 4"/>
<accession>A0A0A1W6R2</accession>
<dbReference type="InterPro" id="IPR020456">
    <property type="entry name" value="Acylphosphatase"/>
</dbReference>
<dbReference type="PROSITE" id="PS00151">
    <property type="entry name" value="ACYLPHOSPHATASE_2"/>
    <property type="match status" value="1"/>
</dbReference>
<dbReference type="AlphaFoldDB" id="A0A0A1W6R2"/>
<name>A0A0A1W6R2_9SPHN</name>
<evidence type="ECO:0000256" key="1">
    <source>
        <dbReference type="ARBA" id="ARBA00005614"/>
    </source>
</evidence>
<keyword evidence="4" id="KW-0378">Hydrolase</keyword>
<dbReference type="Gene3D" id="3.30.70.100">
    <property type="match status" value="1"/>
</dbReference>
<protein>
    <recommendedName>
        <fullName evidence="2 4">acylphosphatase</fullName>
        <ecNumber evidence="2 4">3.6.1.7</ecNumber>
    </recommendedName>
</protein>
<keyword evidence="8" id="KW-1185">Reference proteome</keyword>
<dbReference type="PANTHER" id="PTHR47268">
    <property type="entry name" value="ACYLPHOSPHATASE"/>
    <property type="match status" value="1"/>
</dbReference>
<comment type="catalytic activity">
    <reaction evidence="3 4">
        <text>an acyl phosphate + H2O = a carboxylate + phosphate + H(+)</text>
        <dbReference type="Rhea" id="RHEA:14965"/>
        <dbReference type="ChEBI" id="CHEBI:15377"/>
        <dbReference type="ChEBI" id="CHEBI:15378"/>
        <dbReference type="ChEBI" id="CHEBI:29067"/>
        <dbReference type="ChEBI" id="CHEBI:43474"/>
        <dbReference type="ChEBI" id="CHEBI:59918"/>
        <dbReference type="EC" id="3.6.1.7"/>
    </reaction>
</comment>
<sequence length="102" mass="11100">MRAAHATVTGMIGRHLRITGRVQGVGYRHWFLGRAEASGLTGWVRNRADGSVEAVVQGSEETVARIVSEAGSGPPAAQVDQVETTEHVIDPMLMRFEQWPTC</sequence>
<dbReference type="PRINTS" id="PR00112">
    <property type="entry name" value="ACYLPHPHTASE"/>
</dbReference>
<evidence type="ECO:0000313" key="7">
    <source>
        <dbReference type="EMBL" id="GAM01033.1"/>
    </source>
</evidence>
<dbReference type="PANTHER" id="PTHR47268:SF4">
    <property type="entry name" value="ACYLPHOSPHATASE"/>
    <property type="match status" value="1"/>
</dbReference>
<feature type="active site" evidence="4">
    <location>
        <position position="28"/>
    </location>
</feature>
<feature type="active site" evidence="4">
    <location>
        <position position="46"/>
    </location>
</feature>
<dbReference type="Proteomes" id="UP000032305">
    <property type="component" value="Unassembled WGS sequence"/>
</dbReference>
<dbReference type="PROSITE" id="PS51160">
    <property type="entry name" value="ACYLPHOSPHATASE_3"/>
    <property type="match status" value="1"/>
</dbReference>
<dbReference type="GO" id="GO:0003998">
    <property type="term" value="F:acylphosphatase activity"/>
    <property type="evidence" value="ECO:0007669"/>
    <property type="project" value="UniProtKB-EC"/>
</dbReference>
<evidence type="ECO:0000259" key="6">
    <source>
        <dbReference type="PROSITE" id="PS51160"/>
    </source>
</evidence>
<dbReference type="InterPro" id="IPR036046">
    <property type="entry name" value="Acylphosphatase-like_dom_sf"/>
</dbReference>
<organism evidence="7 8">
    <name type="scientific">Sphingomonas parapaucimobilis NBRC 15100</name>
    <dbReference type="NCBI Taxonomy" id="1219049"/>
    <lineage>
        <taxon>Bacteria</taxon>
        <taxon>Pseudomonadati</taxon>
        <taxon>Pseudomonadota</taxon>
        <taxon>Alphaproteobacteria</taxon>
        <taxon>Sphingomonadales</taxon>
        <taxon>Sphingomonadaceae</taxon>
        <taxon>Sphingomonas</taxon>
    </lineage>
</organism>
<dbReference type="Pfam" id="PF00708">
    <property type="entry name" value="Acylphosphatase"/>
    <property type="match status" value="1"/>
</dbReference>
<comment type="caution">
    <text evidence="7">The sequence shown here is derived from an EMBL/GenBank/DDBJ whole genome shotgun (WGS) entry which is preliminary data.</text>
</comment>
<dbReference type="EMBL" id="BBPI01000043">
    <property type="protein sequence ID" value="GAM01033.1"/>
    <property type="molecule type" value="Genomic_DNA"/>
</dbReference>
<evidence type="ECO:0000256" key="3">
    <source>
        <dbReference type="ARBA" id="ARBA00047645"/>
    </source>
</evidence>
<dbReference type="InterPro" id="IPR017968">
    <property type="entry name" value="Acylphosphatase_CS"/>
</dbReference>
<dbReference type="eggNOG" id="COG1254">
    <property type="taxonomic scope" value="Bacteria"/>
</dbReference>
<reference evidence="7 8" key="1">
    <citation type="submission" date="2014-11" db="EMBL/GenBank/DDBJ databases">
        <title>Whole genome shotgun sequence of Sphingomonas parapaucimobilis NBRC 15100.</title>
        <authorList>
            <person name="Katano-Makiyama Y."/>
            <person name="Hosoyama A."/>
            <person name="Hashimoto M."/>
            <person name="Hosoyama Y."/>
            <person name="Noguchi M."/>
            <person name="Numata M."/>
            <person name="Tsuchikane K."/>
            <person name="Hirakata S."/>
            <person name="Uohara A."/>
            <person name="Shimodaira J."/>
            <person name="Ohji S."/>
            <person name="Ichikawa N."/>
            <person name="Kimura A."/>
            <person name="Yamazoe A."/>
            <person name="Fujita N."/>
        </authorList>
    </citation>
    <scope>NUCLEOTIDE SEQUENCE [LARGE SCALE GENOMIC DNA]</scope>
    <source>
        <strain evidence="7 8">NBRC 15100</strain>
    </source>
</reference>
<dbReference type="SUPFAM" id="SSF54975">
    <property type="entry name" value="Acylphosphatase/BLUF domain-like"/>
    <property type="match status" value="1"/>
</dbReference>
<comment type="similarity">
    <text evidence="1 5">Belongs to the acylphosphatase family.</text>
</comment>
<feature type="domain" description="Acylphosphatase-like" evidence="6">
    <location>
        <begin position="13"/>
        <end position="100"/>
    </location>
</feature>
<gene>
    <name evidence="7" type="primary">acyP</name>
    <name evidence="7" type="ORF">SP5_043_00700</name>
</gene>
<evidence type="ECO:0000256" key="4">
    <source>
        <dbReference type="PROSITE-ProRule" id="PRU00520"/>
    </source>
</evidence>
<evidence type="ECO:0000313" key="8">
    <source>
        <dbReference type="Proteomes" id="UP000032305"/>
    </source>
</evidence>
<dbReference type="InterPro" id="IPR001792">
    <property type="entry name" value="Acylphosphatase-like_dom"/>
</dbReference>
<evidence type="ECO:0000256" key="5">
    <source>
        <dbReference type="RuleBase" id="RU004168"/>
    </source>
</evidence>
<evidence type="ECO:0000256" key="2">
    <source>
        <dbReference type="ARBA" id="ARBA00012150"/>
    </source>
</evidence>